<reference evidence="1 2" key="1">
    <citation type="submission" date="2013-01" db="EMBL/GenBank/DDBJ databases">
        <title>The Genome Sequence of Clostridium bolteae 90B8.</title>
        <authorList>
            <consortium name="The Broad Institute Genome Sequencing Platform"/>
            <person name="Earl A."/>
            <person name="Ward D."/>
            <person name="Feldgarden M."/>
            <person name="Gevers D."/>
            <person name="Courvalin P."/>
            <person name="Lambert T."/>
            <person name="Walker B."/>
            <person name="Young S.K."/>
            <person name="Zeng Q."/>
            <person name="Gargeya S."/>
            <person name="Fitzgerald M."/>
            <person name="Haas B."/>
            <person name="Abouelleil A."/>
            <person name="Alvarado L."/>
            <person name="Arachchi H.M."/>
            <person name="Berlin A.M."/>
            <person name="Chapman S.B."/>
            <person name="Dewar J."/>
            <person name="Goldberg J."/>
            <person name="Griggs A."/>
            <person name="Gujja S."/>
            <person name="Hansen M."/>
            <person name="Howarth C."/>
            <person name="Imamovic A."/>
            <person name="Larimer J."/>
            <person name="McCowan C."/>
            <person name="Murphy C."/>
            <person name="Neiman D."/>
            <person name="Pearson M."/>
            <person name="Priest M."/>
            <person name="Roberts A."/>
            <person name="Saif S."/>
            <person name="Shea T."/>
            <person name="Sisk P."/>
            <person name="Sykes S."/>
            <person name="Wortman J."/>
            <person name="Nusbaum C."/>
            <person name="Birren B."/>
        </authorList>
    </citation>
    <scope>NUCLEOTIDE SEQUENCE [LARGE SCALE GENOMIC DNA]</scope>
    <source>
        <strain evidence="1 2">90B8</strain>
    </source>
</reference>
<accession>N9ZPY4</accession>
<dbReference type="PATRIC" id="fig|997897.5.peg.1343"/>
<evidence type="ECO:0000313" key="1">
    <source>
        <dbReference type="EMBL" id="ENZ41886.1"/>
    </source>
</evidence>
<gene>
    <name evidence="1" type="ORF">HMPREF1097_01262</name>
</gene>
<dbReference type="AlphaFoldDB" id="N9ZPY4"/>
<proteinExistence type="predicted"/>
<dbReference type="RefSeq" id="WP_002571533.1">
    <property type="nucleotide sequence ID" value="NZ_KB851149.1"/>
</dbReference>
<organism evidence="1 2">
    <name type="scientific">Enterocloster bolteae 90B8</name>
    <dbReference type="NCBI Taxonomy" id="997897"/>
    <lineage>
        <taxon>Bacteria</taxon>
        <taxon>Bacillati</taxon>
        <taxon>Bacillota</taxon>
        <taxon>Clostridia</taxon>
        <taxon>Lachnospirales</taxon>
        <taxon>Lachnospiraceae</taxon>
        <taxon>Enterocloster</taxon>
    </lineage>
</organism>
<dbReference type="HOGENOM" id="CLU_2823420_0_0_9"/>
<protein>
    <submittedName>
        <fullName evidence="1">Uncharacterized protein</fullName>
    </submittedName>
</protein>
<name>N9ZPY4_9FIRM</name>
<dbReference type="Proteomes" id="UP000013041">
    <property type="component" value="Unassembled WGS sequence"/>
</dbReference>
<comment type="caution">
    <text evidence="1">The sequence shown here is derived from an EMBL/GenBank/DDBJ whole genome shotgun (WGS) entry which is preliminary data.</text>
</comment>
<evidence type="ECO:0000313" key="2">
    <source>
        <dbReference type="Proteomes" id="UP000013041"/>
    </source>
</evidence>
<dbReference type="EMBL" id="AGYG01000009">
    <property type="protein sequence ID" value="ENZ41886.1"/>
    <property type="molecule type" value="Genomic_DNA"/>
</dbReference>
<sequence length="66" mass="7665">MKNGAVQWIMENRETWKSICGAEGQQLTKAEFYDLLDMAILRSKEGEGFEVILLVLLTVYRNWTIL</sequence>